<evidence type="ECO:0000259" key="7">
    <source>
        <dbReference type="PROSITE" id="PS50111"/>
    </source>
</evidence>
<dbReference type="Proteomes" id="UP001155840">
    <property type="component" value="Unassembled WGS sequence"/>
</dbReference>
<proteinExistence type="inferred from homology"/>
<keyword evidence="10" id="KW-1185">Reference proteome</keyword>
<feature type="region of interest" description="Disordered" evidence="5">
    <location>
        <begin position="300"/>
        <end position="330"/>
    </location>
</feature>
<dbReference type="GO" id="GO:0004888">
    <property type="term" value="F:transmembrane signaling receptor activity"/>
    <property type="evidence" value="ECO:0007669"/>
    <property type="project" value="InterPro"/>
</dbReference>
<feature type="domain" description="HAMP" evidence="8">
    <location>
        <begin position="248"/>
        <end position="301"/>
    </location>
</feature>
<dbReference type="Gene3D" id="3.30.450.20">
    <property type="entry name" value="PAS domain"/>
    <property type="match status" value="1"/>
</dbReference>
<dbReference type="Pfam" id="PF00015">
    <property type="entry name" value="MCPsignal"/>
    <property type="match status" value="1"/>
</dbReference>
<sequence length="688" mass="72704">MAAQRKTASAIALALAGEPEMAGLIASNAREAIIARYAGAMSSIVKEGGITLLTVTNANGEAVARIHTPDKFGDDMKGRRKTIVQALQSGNLVAGIEPGRTAVSMFASAPIKKDGVVVGVVDAGTSLTNDYFSSVAQRIGGEIAVYVQADGKLVKQASTFEGDLLPEASLTSVLAGETMQANVTIADRHYIVEARPLTNFSGATIGVIQIASDVTTVVDEASEALWMTIIGTVVVSILSLLGFLIFARSLASVIGRITTTMTRLAKGDLDAAIDGGERPDEVGAMARAVQVFKDNAIKTRDLEEQADRQRSQSEDERRRATETESARAAAMTQATRRLADGLKHLAEGDLSFHISETFHHDFESLRTDFNQAVEQLRTTLSSVSEATASIDSGSREISQSADDLSRRTEQQAASLEETAAALDEITVNVSNSSKRAEEARAVAVQANESARRSGTVVGDAVNAMSKIEQSSSQISNIIGVIDEIAFQTNLLALNAGVEAARAGEAGRGFAVVAQEVRELAQRSAKAAKEIKDLIRNSSGEVQSGVHLVQQTGDALRTIEAYIVTINQHMDSIATSSREQSVGLAEVNTAVNQMDQVTQQNAAMVEEANAAGATLAMEAARLKELVGRFQFASASGASMRPRQAPVERAPSSPPASPPRAMIKTISKAFSGRSSAAVALQPSTDSWEEF</sequence>
<dbReference type="Pfam" id="PF14827">
    <property type="entry name" value="dCache_3"/>
    <property type="match status" value="1"/>
</dbReference>
<dbReference type="SMART" id="SM00304">
    <property type="entry name" value="HAMP"/>
    <property type="match status" value="2"/>
</dbReference>
<comment type="subcellular location">
    <subcellularLocation>
        <location evidence="1">Membrane</location>
    </subcellularLocation>
</comment>
<evidence type="ECO:0000256" key="6">
    <source>
        <dbReference type="SAM" id="Phobius"/>
    </source>
</evidence>
<keyword evidence="6" id="KW-1133">Transmembrane helix</keyword>
<dbReference type="PROSITE" id="PS50885">
    <property type="entry name" value="HAMP"/>
    <property type="match status" value="2"/>
</dbReference>
<evidence type="ECO:0000256" key="2">
    <source>
        <dbReference type="ARBA" id="ARBA00022500"/>
    </source>
</evidence>
<dbReference type="FunFam" id="1.10.287.950:FF:000001">
    <property type="entry name" value="Methyl-accepting chemotaxis sensory transducer"/>
    <property type="match status" value="1"/>
</dbReference>
<feature type="compositionally biased region" description="Basic and acidic residues" evidence="5">
    <location>
        <begin position="300"/>
        <end position="325"/>
    </location>
</feature>
<dbReference type="Gene3D" id="1.10.287.950">
    <property type="entry name" value="Methyl-accepting chemotaxis protein"/>
    <property type="match status" value="1"/>
</dbReference>
<feature type="transmembrane region" description="Helical" evidence="6">
    <location>
        <begin position="224"/>
        <end position="247"/>
    </location>
</feature>
<feature type="region of interest" description="Disordered" evidence="5">
    <location>
        <begin position="635"/>
        <end position="659"/>
    </location>
</feature>
<dbReference type="SUPFAM" id="SSF158472">
    <property type="entry name" value="HAMP domain-like"/>
    <property type="match status" value="1"/>
</dbReference>
<keyword evidence="2" id="KW-0145">Chemotaxis</keyword>
<dbReference type="AlphaFoldDB" id="A0AA44CB07"/>
<dbReference type="InterPro" id="IPR029150">
    <property type="entry name" value="dCache_3"/>
</dbReference>
<dbReference type="PRINTS" id="PR00260">
    <property type="entry name" value="CHEMTRNSDUCR"/>
</dbReference>
<evidence type="ECO:0000256" key="1">
    <source>
        <dbReference type="ARBA" id="ARBA00004370"/>
    </source>
</evidence>
<keyword evidence="6" id="KW-0812">Transmembrane</keyword>
<accession>A0AA44CB07</accession>
<evidence type="ECO:0000313" key="10">
    <source>
        <dbReference type="Proteomes" id="UP001155840"/>
    </source>
</evidence>
<feature type="domain" description="Methyl-accepting transducer" evidence="7">
    <location>
        <begin position="386"/>
        <end position="615"/>
    </location>
</feature>
<reference evidence="9" key="1">
    <citation type="submission" date="2020-03" db="EMBL/GenBank/DDBJ databases">
        <title>Ferranicluibacter endophyticum gen. nov., sp. nov., a new genus isolated from Rubus ulmifolius Schott. stem.</title>
        <authorList>
            <person name="Roca-Couso R."/>
            <person name="Flores-Felix J.D."/>
            <person name="Igual J.M."/>
            <person name="Rivas R."/>
        </authorList>
    </citation>
    <scope>NUCLEOTIDE SEQUENCE</scope>
    <source>
        <strain evidence="9">CRRU44</strain>
    </source>
</reference>
<dbReference type="PANTHER" id="PTHR43531:SF11">
    <property type="entry name" value="METHYL-ACCEPTING CHEMOTAXIS PROTEIN 3"/>
    <property type="match status" value="1"/>
</dbReference>
<comment type="similarity">
    <text evidence="3">Belongs to the methyl-accepting chemotaxis (MCP) protein family.</text>
</comment>
<dbReference type="GO" id="GO:0016020">
    <property type="term" value="C:membrane"/>
    <property type="evidence" value="ECO:0007669"/>
    <property type="project" value="UniProtKB-SubCell"/>
</dbReference>
<dbReference type="CDD" id="cd06225">
    <property type="entry name" value="HAMP"/>
    <property type="match status" value="1"/>
</dbReference>
<dbReference type="Gene3D" id="6.10.340.10">
    <property type="match status" value="1"/>
</dbReference>
<evidence type="ECO:0000256" key="5">
    <source>
        <dbReference type="SAM" id="MobiDB-lite"/>
    </source>
</evidence>
<feature type="domain" description="HAMP" evidence="8">
    <location>
        <begin position="329"/>
        <end position="381"/>
    </location>
</feature>
<dbReference type="InterPro" id="IPR003660">
    <property type="entry name" value="HAMP_dom"/>
</dbReference>
<evidence type="ECO:0000259" key="8">
    <source>
        <dbReference type="PROSITE" id="PS50885"/>
    </source>
</evidence>
<dbReference type="GO" id="GO:0007165">
    <property type="term" value="P:signal transduction"/>
    <property type="evidence" value="ECO:0007669"/>
    <property type="project" value="UniProtKB-KW"/>
</dbReference>
<evidence type="ECO:0000256" key="3">
    <source>
        <dbReference type="ARBA" id="ARBA00029447"/>
    </source>
</evidence>
<dbReference type="GO" id="GO:0006935">
    <property type="term" value="P:chemotaxis"/>
    <property type="evidence" value="ECO:0007669"/>
    <property type="project" value="UniProtKB-KW"/>
</dbReference>
<dbReference type="InterPro" id="IPR051310">
    <property type="entry name" value="MCP_chemotaxis"/>
</dbReference>
<keyword evidence="6" id="KW-0472">Membrane</keyword>
<gene>
    <name evidence="9" type="ORF">G8E10_13285</name>
</gene>
<keyword evidence="4" id="KW-0807">Transducer</keyword>
<feature type="region of interest" description="Disordered" evidence="5">
    <location>
        <begin position="387"/>
        <end position="410"/>
    </location>
</feature>
<dbReference type="Pfam" id="PF00672">
    <property type="entry name" value="HAMP"/>
    <property type="match status" value="2"/>
</dbReference>
<dbReference type="InterPro" id="IPR004089">
    <property type="entry name" value="MCPsignal_dom"/>
</dbReference>
<dbReference type="SUPFAM" id="SSF58104">
    <property type="entry name" value="Methyl-accepting chemotaxis protein (MCP) signaling domain"/>
    <property type="match status" value="1"/>
</dbReference>
<name>A0AA44CB07_9HYPH</name>
<comment type="caution">
    <text evidence="9">The sequence shown here is derived from an EMBL/GenBank/DDBJ whole genome shotgun (WGS) entry which is preliminary data.</text>
</comment>
<dbReference type="CDD" id="cd11386">
    <property type="entry name" value="MCP_signal"/>
    <property type="match status" value="1"/>
</dbReference>
<evidence type="ECO:0000256" key="4">
    <source>
        <dbReference type="PROSITE-ProRule" id="PRU00284"/>
    </source>
</evidence>
<evidence type="ECO:0000313" key="9">
    <source>
        <dbReference type="EMBL" id="NHT76715.1"/>
    </source>
</evidence>
<feature type="compositionally biased region" description="Polar residues" evidence="5">
    <location>
        <begin position="387"/>
        <end position="402"/>
    </location>
</feature>
<dbReference type="SMART" id="SM00283">
    <property type="entry name" value="MA"/>
    <property type="match status" value="1"/>
</dbReference>
<protein>
    <submittedName>
        <fullName evidence="9">HAMP domain-containing protein</fullName>
    </submittedName>
</protein>
<dbReference type="EMBL" id="JAANCM010000006">
    <property type="protein sequence ID" value="NHT76715.1"/>
    <property type="molecule type" value="Genomic_DNA"/>
</dbReference>
<organism evidence="9 10">
    <name type="scientific">Ferranicluibacter rubi</name>
    <dbReference type="NCBI Taxonomy" id="2715133"/>
    <lineage>
        <taxon>Bacteria</taxon>
        <taxon>Pseudomonadati</taxon>
        <taxon>Pseudomonadota</taxon>
        <taxon>Alphaproteobacteria</taxon>
        <taxon>Hyphomicrobiales</taxon>
        <taxon>Rhizobiaceae</taxon>
        <taxon>Ferranicluibacter</taxon>
    </lineage>
</organism>
<dbReference type="PANTHER" id="PTHR43531">
    <property type="entry name" value="PROTEIN ICFG"/>
    <property type="match status" value="1"/>
</dbReference>
<dbReference type="SUPFAM" id="SSF103190">
    <property type="entry name" value="Sensory domain-like"/>
    <property type="match status" value="1"/>
</dbReference>
<dbReference type="InterPro" id="IPR004090">
    <property type="entry name" value="Chemotax_Me-accpt_rcpt"/>
</dbReference>
<dbReference type="PROSITE" id="PS50111">
    <property type="entry name" value="CHEMOTAXIS_TRANSDUC_2"/>
    <property type="match status" value="1"/>
</dbReference>
<dbReference type="InterPro" id="IPR029151">
    <property type="entry name" value="Sensor-like_sf"/>
</dbReference>